<reference evidence="2 3" key="1">
    <citation type="submission" date="2019-01" db="EMBL/GenBank/DDBJ databases">
        <title>Ktedonosporobacter rubrisoli SCAWS-G2.</title>
        <authorList>
            <person name="Huang Y."/>
            <person name="Yan B."/>
        </authorList>
    </citation>
    <scope>NUCLEOTIDE SEQUENCE [LARGE SCALE GENOMIC DNA]</scope>
    <source>
        <strain evidence="2 3">SCAWS-G2</strain>
    </source>
</reference>
<evidence type="ECO:0000256" key="1">
    <source>
        <dbReference type="SAM" id="Phobius"/>
    </source>
</evidence>
<evidence type="ECO:0000313" key="2">
    <source>
        <dbReference type="EMBL" id="QBD74704.1"/>
    </source>
</evidence>
<feature type="transmembrane region" description="Helical" evidence="1">
    <location>
        <begin position="148"/>
        <end position="172"/>
    </location>
</feature>
<dbReference type="KEGG" id="kbs:EPA93_01340"/>
<dbReference type="RefSeq" id="WP_129885303.1">
    <property type="nucleotide sequence ID" value="NZ_CP035758.1"/>
</dbReference>
<organism evidence="2 3">
    <name type="scientific">Ktedonosporobacter rubrisoli</name>
    <dbReference type="NCBI Taxonomy" id="2509675"/>
    <lineage>
        <taxon>Bacteria</taxon>
        <taxon>Bacillati</taxon>
        <taxon>Chloroflexota</taxon>
        <taxon>Ktedonobacteria</taxon>
        <taxon>Ktedonobacterales</taxon>
        <taxon>Ktedonosporobacteraceae</taxon>
        <taxon>Ktedonosporobacter</taxon>
    </lineage>
</organism>
<dbReference type="OrthoDB" id="165132at2"/>
<feature type="transmembrane region" description="Helical" evidence="1">
    <location>
        <begin position="69"/>
        <end position="89"/>
    </location>
</feature>
<keyword evidence="1" id="KW-0472">Membrane</keyword>
<name>A0A4P6JI28_KTERU</name>
<protein>
    <submittedName>
        <fullName evidence="2">Uncharacterized protein</fullName>
    </submittedName>
</protein>
<feature type="transmembrane region" description="Helical" evidence="1">
    <location>
        <begin position="178"/>
        <end position="200"/>
    </location>
</feature>
<keyword evidence="1" id="KW-1133">Transmembrane helix</keyword>
<dbReference type="AlphaFoldDB" id="A0A4P6JI28"/>
<proteinExistence type="predicted"/>
<feature type="transmembrane region" description="Helical" evidence="1">
    <location>
        <begin position="43"/>
        <end position="63"/>
    </location>
</feature>
<keyword evidence="1" id="KW-0812">Transmembrane</keyword>
<gene>
    <name evidence="2" type="ORF">EPA93_01340</name>
</gene>
<keyword evidence="3" id="KW-1185">Reference proteome</keyword>
<accession>A0A4P6JI28</accession>
<sequence>MDITPDKQTSRDLSPQLVTILTTEHYNLQNGRASTIADASGRANLFISAVSTSLVALAFIGQASNFGKAFSLFSLILFPALWFLGLMTFERTLQSTIEDVLYARGMSRIRHLFLEHAPDMQPYFILSSSDDATATLQKIGMKDTYWQILLSTPGTIAVINGIIGAVFVGFLLDALFMAPLLILLSCGIIFFLLSVAFSLWSHRNKFYQALESQPPLFTGSSESPKPTLPAI</sequence>
<dbReference type="EMBL" id="CP035758">
    <property type="protein sequence ID" value="QBD74704.1"/>
    <property type="molecule type" value="Genomic_DNA"/>
</dbReference>
<evidence type="ECO:0000313" key="3">
    <source>
        <dbReference type="Proteomes" id="UP000290365"/>
    </source>
</evidence>
<dbReference type="Proteomes" id="UP000290365">
    <property type="component" value="Chromosome"/>
</dbReference>